<dbReference type="Proteomes" id="UP001458880">
    <property type="component" value="Unassembled WGS sequence"/>
</dbReference>
<sequence>MRNLCVTFAEFVVIDERRSFGQHVVAAMKKKDRKLRAISRIMPNVGKPRTVQYCTMSLYTERSSGQKRLKSESTCRTVSTLLLQVITGIIPVDLMAQEKGYLMNSEGWRRAQMTEAIANSCRI</sequence>
<proteinExistence type="predicted"/>
<reference evidence="1 2" key="1">
    <citation type="journal article" date="2024" name="BMC Genomics">
        <title>De novo assembly and annotation of Popillia japonica's genome with initial clues to its potential as an invasive pest.</title>
        <authorList>
            <person name="Cucini C."/>
            <person name="Boschi S."/>
            <person name="Funari R."/>
            <person name="Cardaioli E."/>
            <person name="Iannotti N."/>
            <person name="Marturano G."/>
            <person name="Paoli F."/>
            <person name="Bruttini M."/>
            <person name="Carapelli A."/>
            <person name="Frati F."/>
            <person name="Nardi F."/>
        </authorList>
    </citation>
    <scope>NUCLEOTIDE SEQUENCE [LARGE SCALE GENOMIC DNA]</scope>
    <source>
        <strain evidence="1">DMR45628</strain>
    </source>
</reference>
<gene>
    <name evidence="1" type="ORF">QE152_g28544</name>
</gene>
<name>A0AAW1JJG3_POPJA</name>
<protein>
    <submittedName>
        <fullName evidence="1">Uncharacterized protein</fullName>
    </submittedName>
</protein>
<organism evidence="1 2">
    <name type="scientific">Popillia japonica</name>
    <name type="common">Japanese beetle</name>
    <dbReference type="NCBI Taxonomy" id="7064"/>
    <lineage>
        <taxon>Eukaryota</taxon>
        <taxon>Metazoa</taxon>
        <taxon>Ecdysozoa</taxon>
        <taxon>Arthropoda</taxon>
        <taxon>Hexapoda</taxon>
        <taxon>Insecta</taxon>
        <taxon>Pterygota</taxon>
        <taxon>Neoptera</taxon>
        <taxon>Endopterygota</taxon>
        <taxon>Coleoptera</taxon>
        <taxon>Polyphaga</taxon>
        <taxon>Scarabaeiformia</taxon>
        <taxon>Scarabaeidae</taxon>
        <taxon>Rutelinae</taxon>
        <taxon>Popillia</taxon>
    </lineage>
</organism>
<evidence type="ECO:0000313" key="2">
    <source>
        <dbReference type="Proteomes" id="UP001458880"/>
    </source>
</evidence>
<evidence type="ECO:0000313" key="1">
    <source>
        <dbReference type="EMBL" id="KAK9704031.1"/>
    </source>
</evidence>
<comment type="caution">
    <text evidence="1">The sequence shown here is derived from an EMBL/GenBank/DDBJ whole genome shotgun (WGS) entry which is preliminary data.</text>
</comment>
<keyword evidence="2" id="KW-1185">Reference proteome</keyword>
<accession>A0AAW1JJG3</accession>
<dbReference type="EMBL" id="JASPKY010000359">
    <property type="protein sequence ID" value="KAK9704031.1"/>
    <property type="molecule type" value="Genomic_DNA"/>
</dbReference>
<dbReference type="AlphaFoldDB" id="A0AAW1JJG3"/>